<organism evidence="3 4">
    <name type="scientific">Shewanella fodinae</name>
    <dbReference type="NCBI Taxonomy" id="552357"/>
    <lineage>
        <taxon>Bacteria</taxon>
        <taxon>Pseudomonadati</taxon>
        <taxon>Pseudomonadota</taxon>
        <taxon>Gammaproteobacteria</taxon>
        <taxon>Alteromonadales</taxon>
        <taxon>Shewanellaceae</taxon>
        <taxon>Shewanella</taxon>
    </lineage>
</organism>
<dbReference type="InterPro" id="IPR003959">
    <property type="entry name" value="ATPase_AAA_core"/>
</dbReference>
<dbReference type="GO" id="GO:0004519">
    <property type="term" value="F:endonuclease activity"/>
    <property type="evidence" value="ECO:0007669"/>
    <property type="project" value="UniProtKB-KW"/>
</dbReference>
<dbReference type="OrthoDB" id="3322489at2"/>
<gene>
    <name evidence="3" type="ORF">EDC91_1122</name>
</gene>
<dbReference type="Pfam" id="PF13304">
    <property type="entry name" value="AAA_21"/>
    <property type="match status" value="1"/>
</dbReference>
<keyword evidence="4" id="KW-1185">Reference proteome</keyword>
<sequence length="593" mass="66000">MALIRHIEVRNFRSISHIEWWTKPGLNCLIGPGDSGKSTLLDAIDLALGARRSYPFTDADFHLMDTSKPIEIILTLGNLDDGLKDLESYGYFFRGINSDTRNINDEKQAGDETALTIRLTVREDLEPEWLLYSERAVNEGIEKRLLWKHRELVSPTRLGMTSQHHLAWGNRSILNKLSEEQFDVTSTLAQISRQARGDFAEHPQPQLANVLGQVRTIANELGVPVGELKALLDVNGVSLTNGAISLHNTDDTPLRQLGTGSSRLLISGLHKAASNSQIILVDEAEYGLEPYRISRLLHELGSKEQHPVRQVFITTHSPYVLRELQAQQLHVLRKFPSAPLIEPATATQIPVVQPPVPQPPSHAIYSLNGGNDEQATLRACAEAFFSKAVIVGEGATEVGLLRGFDLHLQRNEDPGLLSRGISVTDGNGGDTMFKRAEIFKNLGYPTALLKDSDITEASHLQRTTACRQRGVNVIEWEHGLSTEGAIFYWCSVHLIPSLIHLSVALNGEQEVDQHIRNCSQNNNTLQLSTTAPNDSMRQALASAASKYKWFKHISNAEMLAIDVVFPNYTTFLEPFTKAVNNLYNWVRLNGDQR</sequence>
<dbReference type="Pfam" id="PF20469">
    <property type="entry name" value="OLD-like_TOPRIM"/>
    <property type="match status" value="1"/>
</dbReference>
<dbReference type="Gene3D" id="3.40.50.300">
    <property type="entry name" value="P-loop containing nucleotide triphosphate hydrolases"/>
    <property type="match status" value="1"/>
</dbReference>
<dbReference type="AlphaFoldDB" id="A0A4R2FAB0"/>
<keyword evidence="3" id="KW-0378">Hydrolase</keyword>
<keyword evidence="3" id="KW-0255">Endonuclease</keyword>
<feature type="domain" description="OLD protein-like TOPRIM" evidence="2">
    <location>
        <begin position="384"/>
        <end position="453"/>
    </location>
</feature>
<dbReference type="InterPro" id="IPR051396">
    <property type="entry name" value="Bact_Antivir_Def_Nuclease"/>
</dbReference>
<feature type="domain" description="ATPase AAA-type core" evidence="1">
    <location>
        <begin position="26"/>
        <end position="321"/>
    </location>
</feature>
<keyword evidence="3" id="KW-0540">Nuclease</keyword>
<dbReference type="Proteomes" id="UP000294832">
    <property type="component" value="Unassembled WGS sequence"/>
</dbReference>
<evidence type="ECO:0000259" key="2">
    <source>
        <dbReference type="Pfam" id="PF20469"/>
    </source>
</evidence>
<evidence type="ECO:0000313" key="3">
    <source>
        <dbReference type="EMBL" id="TCN84230.1"/>
    </source>
</evidence>
<comment type="caution">
    <text evidence="3">The sequence shown here is derived from an EMBL/GenBank/DDBJ whole genome shotgun (WGS) entry which is preliminary data.</text>
</comment>
<dbReference type="GO" id="GO:0005524">
    <property type="term" value="F:ATP binding"/>
    <property type="evidence" value="ECO:0007669"/>
    <property type="project" value="InterPro"/>
</dbReference>
<dbReference type="InterPro" id="IPR034139">
    <property type="entry name" value="TOPRIM_OLD"/>
</dbReference>
<dbReference type="RefSeq" id="WP_133038893.1">
    <property type="nucleotide sequence ID" value="NZ_SLWF01000012.1"/>
</dbReference>
<dbReference type="EMBL" id="SLWF01000012">
    <property type="protein sequence ID" value="TCN84230.1"/>
    <property type="molecule type" value="Genomic_DNA"/>
</dbReference>
<protein>
    <submittedName>
        <fullName evidence="3">Putative ATP-dependent endonuclease of OLD family</fullName>
    </submittedName>
</protein>
<dbReference type="PANTHER" id="PTHR43581:SF4">
    <property type="entry name" value="ATP_GTP PHOSPHATASE"/>
    <property type="match status" value="1"/>
</dbReference>
<dbReference type="SUPFAM" id="SSF52540">
    <property type="entry name" value="P-loop containing nucleoside triphosphate hydrolases"/>
    <property type="match status" value="1"/>
</dbReference>
<reference evidence="3 4" key="1">
    <citation type="submission" date="2019-03" db="EMBL/GenBank/DDBJ databases">
        <title>Freshwater and sediment microbial communities from various areas in North America, analyzing microbe dynamics in response to fracking.</title>
        <authorList>
            <person name="Lamendella R."/>
        </authorList>
    </citation>
    <scope>NUCLEOTIDE SEQUENCE [LARGE SCALE GENOMIC DNA]</scope>
    <source>
        <strain evidence="3 4">74A</strain>
    </source>
</reference>
<evidence type="ECO:0000313" key="4">
    <source>
        <dbReference type="Proteomes" id="UP000294832"/>
    </source>
</evidence>
<dbReference type="GO" id="GO:0016887">
    <property type="term" value="F:ATP hydrolysis activity"/>
    <property type="evidence" value="ECO:0007669"/>
    <property type="project" value="InterPro"/>
</dbReference>
<evidence type="ECO:0000259" key="1">
    <source>
        <dbReference type="Pfam" id="PF13304"/>
    </source>
</evidence>
<name>A0A4R2FAB0_9GAMM</name>
<dbReference type="InterPro" id="IPR027417">
    <property type="entry name" value="P-loop_NTPase"/>
</dbReference>
<accession>A0A4R2FAB0</accession>
<dbReference type="PANTHER" id="PTHR43581">
    <property type="entry name" value="ATP/GTP PHOSPHATASE"/>
    <property type="match status" value="1"/>
</dbReference>
<proteinExistence type="predicted"/>